<reference evidence="1" key="2">
    <citation type="journal article" date="2021" name="Front. Microbiol.">
        <title>Comprehensive Comparative Genomics and Phenotyping of Methylobacterium Species.</title>
        <authorList>
            <person name="Alessa O."/>
            <person name="Ogura Y."/>
            <person name="Fujitani Y."/>
            <person name="Takami H."/>
            <person name="Hayashi T."/>
            <person name="Sahin N."/>
            <person name="Tani A."/>
        </authorList>
    </citation>
    <scope>NUCLEOTIDE SEQUENCE</scope>
    <source>
        <strain evidence="1">DSM 22415</strain>
    </source>
</reference>
<protein>
    <submittedName>
        <fullName evidence="2">Uncharacterized protein</fullName>
    </submittedName>
</protein>
<evidence type="ECO:0000313" key="4">
    <source>
        <dbReference type="Proteomes" id="UP001055303"/>
    </source>
</evidence>
<name>A0A564G3U6_9HYPH</name>
<accession>A0A564G3U6</accession>
<dbReference type="AlphaFoldDB" id="A0A564G3U6"/>
<evidence type="ECO:0000313" key="1">
    <source>
        <dbReference type="EMBL" id="GJD58702.1"/>
    </source>
</evidence>
<dbReference type="Proteomes" id="UP000401717">
    <property type="component" value="Unassembled WGS sequence"/>
</dbReference>
<proteinExistence type="predicted"/>
<gene>
    <name evidence="1" type="ORF">IFDJLNFL_4625</name>
    <name evidence="2" type="ORF">MTDSW087_04904</name>
</gene>
<organism evidence="2 3">
    <name type="scientific">Methylobacterium dankookense</name>
    <dbReference type="NCBI Taxonomy" id="560405"/>
    <lineage>
        <taxon>Bacteria</taxon>
        <taxon>Pseudomonadati</taxon>
        <taxon>Pseudomonadota</taxon>
        <taxon>Alphaproteobacteria</taxon>
        <taxon>Hyphomicrobiales</taxon>
        <taxon>Methylobacteriaceae</taxon>
        <taxon>Methylobacterium</taxon>
    </lineage>
</organism>
<evidence type="ECO:0000313" key="2">
    <source>
        <dbReference type="EMBL" id="VUF15169.1"/>
    </source>
</evidence>
<sequence length="33" mass="3720">MVLSLAVSRKANGEWTVKVRLAVGFSLWSWLQS</sequence>
<dbReference type="Proteomes" id="UP001055303">
    <property type="component" value="Unassembled WGS sequence"/>
</dbReference>
<reference evidence="1" key="3">
    <citation type="submission" date="2021-08" db="EMBL/GenBank/DDBJ databases">
        <authorList>
            <person name="Tani A."/>
            <person name="Ola A."/>
            <person name="Ogura Y."/>
            <person name="Katsura K."/>
            <person name="Hayashi T."/>
        </authorList>
    </citation>
    <scope>NUCLEOTIDE SEQUENCE</scope>
    <source>
        <strain evidence="1">DSM 22415</strain>
    </source>
</reference>
<evidence type="ECO:0000313" key="3">
    <source>
        <dbReference type="Proteomes" id="UP000401717"/>
    </source>
</evidence>
<reference evidence="2 3" key="1">
    <citation type="submission" date="2019-06" db="EMBL/GenBank/DDBJ databases">
        <authorList>
            <person name="Rodrigo-Torres L."/>
            <person name="Arahal R. D."/>
            <person name="Lucena T."/>
        </authorList>
    </citation>
    <scope>NUCLEOTIDE SEQUENCE [LARGE SCALE GENOMIC DNA]</scope>
    <source>
        <strain evidence="2 3">SW08-7</strain>
    </source>
</reference>
<keyword evidence="4" id="KW-1185">Reference proteome</keyword>
<dbReference type="EMBL" id="BPQI01000164">
    <property type="protein sequence ID" value="GJD58702.1"/>
    <property type="molecule type" value="Genomic_DNA"/>
</dbReference>
<dbReference type="EMBL" id="CABFVH010000048">
    <property type="protein sequence ID" value="VUF15169.1"/>
    <property type="molecule type" value="Genomic_DNA"/>
</dbReference>